<keyword evidence="2" id="KW-1185">Reference proteome</keyword>
<sequence length="46" mass="5263">MGYLLAFQFLLRDRDGKYSSAFDAVFRAEEMNILISAPQAPRMNAH</sequence>
<protein>
    <submittedName>
        <fullName evidence="1">Uncharacterized protein</fullName>
    </submittedName>
</protein>
<evidence type="ECO:0000313" key="2">
    <source>
        <dbReference type="Proteomes" id="UP001519332"/>
    </source>
</evidence>
<dbReference type="Proteomes" id="UP001519332">
    <property type="component" value="Unassembled WGS sequence"/>
</dbReference>
<dbReference type="RefSeq" id="WP_209645813.1">
    <property type="nucleotide sequence ID" value="NZ_JAGINW010000001.1"/>
</dbReference>
<comment type="caution">
    <text evidence="1">The sequence shown here is derived from an EMBL/GenBank/DDBJ whole genome shotgun (WGS) entry which is preliminary data.</text>
</comment>
<accession>A0ABS4TWZ0</accession>
<gene>
    <name evidence="1" type="ORF">JOF56_009305</name>
</gene>
<dbReference type="EMBL" id="JAGINW010000001">
    <property type="protein sequence ID" value="MBP2328920.1"/>
    <property type="molecule type" value="Genomic_DNA"/>
</dbReference>
<proteinExistence type="predicted"/>
<evidence type="ECO:0000313" key="1">
    <source>
        <dbReference type="EMBL" id="MBP2328920.1"/>
    </source>
</evidence>
<organism evidence="1 2">
    <name type="scientific">Kibdelosporangium banguiense</name>
    <dbReference type="NCBI Taxonomy" id="1365924"/>
    <lineage>
        <taxon>Bacteria</taxon>
        <taxon>Bacillati</taxon>
        <taxon>Actinomycetota</taxon>
        <taxon>Actinomycetes</taxon>
        <taxon>Pseudonocardiales</taxon>
        <taxon>Pseudonocardiaceae</taxon>
        <taxon>Kibdelosporangium</taxon>
    </lineage>
</organism>
<name>A0ABS4TWZ0_9PSEU</name>
<reference evidence="1 2" key="1">
    <citation type="submission" date="2021-03" db="EMBL/GenBank/DDBJ databases">
        <title>Sequencing the genomes of 1000 actinobacteria strains.</title>
        <authorList>
            <person name="Klenk H.-P."/>
        </authorList>
    </citation>
    <scope>NUCLEOTIDE SEQUENCE [LARGE SCALE GENOMIC DNA]</scope>
    <source>
        <strain evidence="1 2">DSM 46670</strain>
    </source>
</reference>